<dbReference type="GO" id="GO:0005886">
    <property type="term" value="C:plasma membrane"/>
    <property type="evidence" value="ECO:0007669"/>
    <property type="project" value="UniProtKB-SubCell"/>
</dbReference>
<evidence type="ECO:0000256" key="9">
    <source>
        <dbReference type="ARBA" id="ARBA00023203"/>
    </source>
</evidence>
<comment type="function">
    <text evidence="11">Component of the PAN1 actin cytoskeleton-regulatory complex required for the internalization of endosomes during actin-coupled endocytosis. The complex links the site of endocytosis to the cell membrane-associated actin cytoskeleton. Mediates uptake of external molecules and vacuolar degradation of plasma membrane proteins. Plays a role in the proper organization of the cell membrane-associated actin cytoskeleton and promotes its destabilization.</text>
</comment>
<feature type="compositionally biased region" description="Polar residues" evidence="12">
    <location>
        <begin position="86"/>
        <end position="99"/>
    </location>
</feature>
<keyword evidence="7" id="KW-0106">Calcium</keyword>
<accession>A0A9P5DVN4</accession>
<feature type="domain" description="EF-hand" evidence="14">
    <location>
        <begin position="44"/>
        <end position="79"/>
    </location>
</feature>
<dbReference type="Gene3D" id="1.10.238.10">
    <property type="entry name" value="EF-hand"/>
    <property type="match status" value="1"/>
</dbReference>
<evidence type="ECO:0000256" key="1">
    <source>
        <dbReference type="ARBA" id="ARBA00004125"/>
    </source>
</evidence>
<keyword evidence="9" id="KW-0009">Actin-binding</keyword>
<dbReference type="OrthoDB" id="524326at2759"/>
<feature type="region of interest" description="Disordered" evidence="12">
    <location>
        <begin position="281"/>
        <end position="300"/>
    </location>
</feature>
<reference evidence="15" key="1">
    <citation type="journal article" date="2017" name="Mycologia">
        <title>Fusarium algeriense, sp. nov., a novel toxigenic crown rot pathogen of durum wheat from Algeria is nested in the Fusarium burgessii species complex.</title>
        <authorList>
            <person name="Laraba I."/>
            <person name="Keddad A."/>
            <person name="Boureghda H."/>
            <person name="Abdallah N."/>
            <person name="Vaughan M.M."/>
            <person name="Proctor R.H."/>
            <person name="Busman M."/>
            <person name="O'Donnell K."/>
        </authorList>
    </citation>
    <scope>NUCLEOTIDE SEQUENCE</scope>
    <source>
        <strain evidence="15">NRRL 25174</strain>
    </source>
</reference>
<dbReference type="PROSITE" id="PS50222">
    <property type="entry name" value="EF_HAND_2"/>
    <property type="match status" value="1"/>
</dbReference>
<evidence type="ECO:0000256" key="8">
    <source>
        <dbReference type="ARBA" id="ARBA00023054"/>
    </source>
</evidence>
<keyword evidence="6" id="KW-0967">Endosome</keyword>
<dbReference type="Pfam" id="PF12763">
    <property type="entry name" value="EH"/>
    <property type="match status" value="1"/>
</dbReference>
<evidence type="ECO:0000256" key="6">
    <source>
        <dbReference type="ARBA" id="ARBA00022753"/>
    </source>
</evidence>
<evidence type="ECO:0000259" key="13">
    <source>
        <dbReference type="PROSITE" id="PS50031"/>
    </source>
</evidence>
<proteinExistence type="predicted"/>
<evidence type="ECO:0000256" key="2">
    <source>
        <dbReference type="ARBA" id="ARBA00004134"/>
    </source>
</evidence>
<dbReference type="AlphaFoldDB" id="A0A9P5DVN4"/>
<dbReference type="Proteomes" id="UP000730481">
    <property type="component" value="Unassembled WGS sequence"/>
</dbReference>
<evidence type="ECO:0000256" key="5">
    <source>
        <dbReference type="ARBA" id="ARBA00022583"/>
    </source>
</evidence>
<comment type="caution">
    <text evidence="15">The sequence shown here is derived from an EMBL/GenBank/DDBJ whole genome shotgun (WGS) entry which is preliminary data.</text>
</comment>
<evidence type="ECO:0000256" key="3">
    <source>
        <dbReference type="ARBA" id="ARBA00004413"/>
    </source>
</evidence>
<comment type="subunit">
    <text evidence="4">Component of the PAN1 actin cytoskeleton-regulatory complex.</text>
</comment>
<reference evidence="15" key="2">
    <citation type="submission" date="2020-02" db="EMBL/GenBank/DDBJ databases">
        <title>Identification and distribution of gene clusters putatively required for synthesis of sphingolipid metabolism inhibitors in phylogenetically diverse species of the filamentous fungus Fusarium.</title>
        <authorList>
            <person name="Kim H.-S."/>
            <person name="Busman M."/>
            <person name="Brown D.W."/>
            <person name="Divon H."/>
            <person name="Uhlig S."/>
            <person name="Proctor R.H."/>
        </authorList>
    </citation>
    <scope>NUCLEOTIDE SEQUENCE</scope>
    <source>
        <strain evidence="15">NRRL 25174</strain>
    </source>
</reference>
<dbReference type="InterPro" id="IPR011992">
    <property type="entry name" value="EF-hand-dom_pair"/>
</dbReference>
<protein>
    <submittedName>
        <fullName evidence="15">Cytoskeletal-regulatory complex EF hand domain protein</fullName>
    </submittedName>
</protein>
<evidence type="ECO:0000256" key="7">
    <source>
        <dbReference type="ARBA" id="ARBA00022837"/>
    </source>
</evidence>
<dbReference type="InterPro" id="IPR018247">
    <property type="entry name" value="EF_Hand_1_Ca_BS"/>
</dbReference>
<feature type="region of interest" description="Disordered" evidence="12">
    <location>
        <begin position="84"/>
        <end position="104"/>
    </location>
</feature>
<evidence type="ECO:0000256" key="12">
    <source>
        <dbReference type="SAM" id="MobiDB-lite"/>
    </source>
</evidence>
<evidence type="ECO:0000313" key="15">
    <source>
        <dbReference type="EMBL" id="KAF4337165.1"/>
    </source>
</evidence>
<keyword evidence="8" id="KW-0175">Coiled coil</keyword>
<keyword evidence="10" id="KW-0963">Cytoplasm</keyword>
<dbReference type="GO" id="GO:0006897">
    <property type="term" value="P:endocytosis"/>
    <property type="evidence" value="ECO:0007669"/>
    <property type="project" value="UniProtKB-KW"/>
</dbReference>
<keyword evidence="5" id="KW-0254">Endocytosis</keyword>
<dbReference type="SUPFAM" id="SSF47473">
    <property type="entry name" value="EF-hand"/>
    <property type="match status" value="1"/>
</dbReference>
<dbReference type="GO" id="GO:0005509">
    <property type="term" value="F:calcium ion binding"/>
    <property type="evidence" value="ECO:0007669"/>
    <property type="project" value="InterPro"/>
</dbReference>
<feature type="compositionally biased region" description="Acidic residues" evidence="12">
    <location>
        <begin position="283"/>
        <end position="300"/>
    </location>
</feature>
<dbReference type="PROSITE" id="PS50031">
    <property type="entry name" value="EH"/>
    <property type="match status" value="1"/>
</dbReference>
<comment type="subcellular location">
    <subcellularLocation>
        <location evidence="3">Cell membrane</location>
        <topology evidence="3">Peripheral membrane protein</topology>
        <orientation evidence="3">Cytoplasmic side</orientation>
    </subcellularLocation>
    <subcellularLocation>
        <location evidence="2">Cytoplasm</location>
        <location evidence="2">Cytoskeleton</location>
        <location evidence="2">Actin patch</location>
    </subcellularLocation>
    <subcellularLocation>
        <location evidence="1">Endosome membrane</location>
        <topology evidence="1">Peripheral membrane protein</topology>
        <orientation evidence="1">Cytoplasmic side</orientation>
    </subcellularLocation>
</comment>
<keyword evidence="16" id="KW-1185">Reference proteome</keyword>
<name>A0A9P5DVN4_9HYPO</name>
<evidence type="ECO:0000256" key="4">
    <source>
        <dbReference type="ARBA" id="ARBA00011159"/>
    </source>
</evidence>
<dbReference type="EMBL" id="PVQB02000441">
    <property type="protein sequence ID" value="KAF4337165.1"/>
    <property type="molecule type" value="Genomic_DNA"/>
</dbReference>
<dbReference type="InterPro" id="IPR002048">
    <property type="entry name" value="EF_hand_dom"/>
</dbReference>
<sequence>MSYYPHQIPLSTRQHYERVFMNEAHGKPYLNAVEAATLFLERGLTKEEVSKIWEDSDQDHDGRLGKEEFVQAMWKIDFHTGRARSDQMNSSMSEGQSNHLAYGRPQAYGSVPTSSPQHYERYYSTYNPISANTAPVQHWPSYESNHQQSGQTQVMNPIQQGTPKAELLTATCCKACGVGLVPSDSAYRSSTDFFCTTCPRPPTSVQVVLVAGKGIQKYKPSVLSGCSACWREFKKRQMIWRCKKCWDKTLCEKCWKKVKRHCKHVSTGQVIMMRVVDGKYNEDNGDDNPEDGGNDGGDDDGLEDVIDAIDAIVSIVV</sequence>
<evidence type="ECO:0000256" key="10">
    <source>
        <dbReference type="ARBA" id="ARBA00023212"/>
    </source>
</evidence>
<dbReference type="InterPro" id="IPR000261">
    <property type="entry name" value="EH_dom"/>
</dbReference>
<evidence type="ECO:0000259" key="14">
    <source>
        <dbReference type="PROSITE" id="PS50222"/>
    </source>
</evidence>
<evidence type="ECO:0000313" key="16">
    <source>
        <dbReference type="Proteomes" id="UP000730481"/>
    </source>
</evidence>
<dbReference type="GO" id="GO:0010008">
    <property type="term" value="C:endosome membrane"/>
    <property type="evidence" value="ECO:0007669"/>
    <property type="project" value="UniProtKB-SubCell"/>
</dbReference>
<keyword evidence="10" id="KW-0206">Cytoskeleton</keyword>
<feature type="domain" description="EH" evidence="13">
    <location>
        <begin position="12"/>
        <end position="73"/>
    </location>
</feature>
<gene>
    <name evidence="15" type="ORF">FBEOM_9015</name>
</gene>
<dbReference type="PROSITE" id="PS00018">
    <property type="entry name" value="EF_HAND_1"/>
    <property type="match status" value="1"/>
</dbReference>
<organism evidence="15 16">
    <name type="scientific">Fusarium beomiforme</name>
    <dbReference type="NCBI Taxonomy" id="44412"/>
    <lineage>
        <taxon>Eukaryota</taxon>
        <taxon>Fungi</taxon>
        <taxon>Dikarya</taxon>
        <taxon>Ascomycota</taxon>
        <taxon>Pezizomycotina</taxon>
        <taxon>Sordariomycetes</taxon>
        <taxon>Hypocreomycetidae</taxon>
        <taxon>Hypocreales</taxon>
        <taxon>Nectriaceae</taxon>
        <taxon>Fusarium</taxon>
        <taxon>Fusarium burgessii species complex</taxon>
    </lineage>
</organism>
<dbReference type="GO" id="GO:0003779">
    <property type="term" value="F:actin binding"/>
    <property type="evidence" value="ECO:0007669"/>
    <property type="project" value="UniProtKB-KW"/>
</dbReference>
<dbReference type="GO" id="GO:0030479">
    <property type="term" value="C:actin cortical patch"/>
    <property type="evidence" value="ECO:0007669"/>
    <property type="project" value="UniProtKB-SubCell"/>
</dbReference>
<evidence type="ECO:0000256" key="11">
    <source>
        <dbReference type="ARBA" id="ARBA00025194"/>
    </source>
</evidence>